<dbReference type="Gene3D" id="1.10.10.60">
    <property type="entry name" value="Homeodomain-like"/>
    <property type="match status" value="1"/>
</dbReference>
<sequence>MKEGDSDMTGGPPLGPIRPVRSTENRAPRAGKRKRRERQPNWETTETFALVKAKRAEHDEFSVPNGDLIRWCNGERGGDSANKWARIAEVLWNEGASVVFRNAESCKDKWGQLNGEYKKIRDYEKTRVVNGNRASYWDLPAAERQMFHLPKTFHSRILYNRMDEFLNDSPPPLNSRPTVVMQNAALRLLSGDHAAGARSHPSETPANIRELCVPAVASRSHPGPEVTAPVTPNGVRLVESLPAVGRCSEPTPQPQKHVGGTEVAAAIRDRLARLRERICASEAGSQDTELLCASEAGSQEAEGTGEYGATKLEGKHYKCIQAVIVGDGTVGLVTLDRPKALNALSHALMLELVDALQTFDASTQVGAMVVTGKGEAFSAGVDIQEMRDKTNFVDAYASRFAHHWNAVTAIRKPIIAAMNGYAVGGGSELAMMCDIILAGERAQFGQPEINLGTIPGMGGSQRLIREVGKSRAMEMILTGKHFMNAHEAAQRGLVSCVLLFHATFGLEDQKEGMTAFLERRGPVFKDK</sequence>
<dbReference type="InterPro" id="IPR018376">
    <property type="entry name" value="Enoyl-CoA_hyd/isom_CS"/>
</dbReference>
<dbReference type="Proteomes" id="UP000822688">
    <property type="component" value="Chromosome 3"/>
</dbReference>
<dbReference type="PANTHER" id="PTHR11941:SF54">
    <property type="entry name" value="ENOYL-COA HYDRATASE, MITOCHONDRIAL"/>
    <property type="match status" value="1"/>
</dbReference>
<feature type="region of interest" description="Disordered" evidence="4">
    <location>
        <begin position="1"/>
        <end position="43"/>
    </location>
</feature>
<protein>
    <recommendedName>
        <fullName evidence="5">Myb-like domain-containing protein</fullName>
    </recommendedName>
</protein>
<name>A0A8T0IM10_CERPU</name>
<comment type="similarity">
    <text evidence="1 3">Belongs to the enoyl-CoA hydratase/isomerase family.</text>
</comment>
<dbReference type="Pfam" id="PF13837">
    <property type="entry name" value="Myb_DNA-bind_4"/>
    <property type="match status" value="1"/>
</dbReference>
<dbReference type="Gene3D" id="1.10.12.10">
    <property type="entry name" value="Lyase 2-enoyl-coa Hydratase, Chain A, domain 2"/>
    <property type="match status" value="1"/>
</dbReference>
<comment type="caution">
    <text evidence="6">The sequence shown here is derived from an EMBL/GenBank/DDBJ whole genome shotgun (WGS) entry which is preliminary data.</text>
</comment>
<keyword evidence="2" id="KW-0456">Lyase</keyword>
<dbReference type="GO" id="GO:0006635">
    <property type="term" value="P:fatty acid beta-oxidation"/>
    <property type="evidence" value="ECO:0007669"/>
    <property type="project" value="TreeGrafter"/>
</dbReference>
<feature type="domain" description="Myb-like" evidence="5">
    <location>
        <begin position="34"/>
        <end position="114"/>
    </location>
</feature>
<dbReference type="InterPro" id="IPR001005">
    <property type="entry name" value="SANT/Myb"/>
</dbReference>
<evidence type="ECO:0000256" key="4">
    <source>
        <dbReference type="SAM" id="MobiDB-lite"/>
    </source>
</evidence>
<dbReference type="InterPro" id="IPR029045">
    <property type="entry name" value="ClpP/crotonase-like_dom_sf"/>
</dbReference>
<dbReference type="InterPro" id="IPR014748">
    <property type="entry name" value="Enoyl-CoA_hydra_C"/>
</dbReference>
<dbReference type="GO" id="GO:0016829">
    <property type="term" value="F:lyase activity"/>
    <property type="evidence" value="ECO:0007669"/>
    <property type="project" value="UniProtKB-KW"/>
</dbReference>
<dbReference type="InterPro" id="IPR044822">
    <property type="entry name" value="Myb_DNA-bind_4"/>
</dbReference>
<dbReference type="Gene3D" id="3.90.226.10">
    <property type="entry name" value="2-enoyl-CoA Hydratase, Chain A, domain 1"/>
    <property type="match status" value="1"/>
</dbReference>
<evidence type="ECO:0000313" key="7">
    <source>
        <dbReference type="Proteomes" id="UP000822688"/>
    </source>
</evidence>
<dbReference type="Pfam" id="PF00378">
    <property type="entry name" value="ECH_1"/>
    <property type="match status" value="1"/>
</dbReference>
<keyword evidence="7" id="KW-1185">Reference proteome</keyword>
<dbReference type="PANTHER" id="PTHR11941">
    <property type="entry name" value="ENOYL-COA HYDRATASE-RELATED"/>
    <property type="match status" value="1"/>
</dbReference>
<dbReference type="CDD" id="cd06558">
    <property type="entry name" value="crotonase-like"/>
    <property type="match status" value="1"/>
</dbReference>
<gene>
    <name evidence="6" type="ORF">KC19_3G177600</name>
</gene>
<evidence type="ECO:0000313" key="6">
    <source>
        <dbReference type="EMBL" id="KAG0583987.1"/>
    </source>
</evidence>
<evidence type="ECO:0000256" key="2">
    <source>
        <dbReference type="ARBA" id="ARBA00023239"/>
    </source>
</evidence>
<dbReference type="SUPFAM" id="SSF52096">
    <property type="entry name" value="ClpP/crotonase"/>
    <property type="match status" value="1"/>
</dbReference>
<organism evidence="6 7">
    <name type="scientific">Ceratodon purpureus</name>
    <name type="common">Fire moss</name>
    <name type="synonym">Dicranum purpureum</name>
    <dbReference type="NCBI Taxonomy" id="3225"/>
    <lineage>
        <taxon>Eukaryota</taxon>
        <taxon>Viridiplantae</taxon>
        <taxon>Streptophyta</taxon>
        <taxon>Embryophyta</taxon>
        <taxon>Bryophyta</taxon>
        <taxon>Bryophytina</taxon>
        <taxon>Bryopsida</taxon>
        <taxon>Dicranidae</taxon>
        <taxon>Pseudoditrichales</taxon>
        <taxon>Ditrichaceae</taxon>
        <taxon>Ceratodon</taxon>
    </lineage>
</organism>
<accession>A0A8T0IM10</accession>
<dbReference type="PROSITE" id="PS50090">
    <property type="entry name" value="MYB_LIKE"/>
    <property type="match status" value="1"/>
</dbReference>
<dbReference type="GO" id="GO:0005739">
    <property type="term" value="C:mitochondrion"/>
    <property type="evidence" value="ECO:0007669"/>
    <property type="project" value="TreeGrafter"/>
</dbReference>
<dbReference type="EMBL" id="CM026423">
    <property type="protein sequence ID" value="KAG0583987.1"/>
    <property type="molecule type" value="Genomic_DNA"/>
</dbReference>
<proteinExistence type="inferred from homology"/>
<dbReference type="PROSITE" id="PS00166">
    <property type="entry name" value="ENOYL_COA_HYDRATASE"/>
    <property type="match status" value="1"/>
</dbReference>
<evidence type="ECO:0000256" key="3">
    <source>
        <dbReference type="RuleBase" id="RU003707"/>
    </source>
</evidence>
<evidence type="ECO:0000256" key="1">
    <source>
        <dbReference type="ARBA" id="ARBA00005254"/>
    </source>
</evidence>
<reference evidence="6" key="1">
    <citation type="submission" date="2020-06" db="EMBL/GenBank/DDBJ databases">
        <title>WGS assembly of Ceratodon purpureus strain R40.</title>
        <authorList>
            <person name="Carey S.B."/>
            <person name="Jenkins J."/>
            <person name="Shu S."/>
            <person name="Lovell J.T."/>
            <person name="Sreedasyam A."/>
            <person name="Maumus F."/>
            <person name="Tiley G.P."/>
            <person name="Fernandez-Pozo N."/>
            <person name="Barry K."/>
            <person name="Chen C."/>
            <person name="Wang M."/>
            <person name="Lipzen A."/>
            <person name="Daum C."/>
            <person name="Saski C.A."/>
            <person name="Payton A.C."/>
            <person name="Mcbreen J.C."/>
            <person name="Conrad R.E."/>
            <person name="Kollar L.M."/>
            <person name="Olsson S."/>
            <person name="Huttunen S."/>
            <person name="Landis J.B."/>
            <person name="Wickett N.J."/>
            <person name="Johnson M.G."/>
            <person name="Rensing S.A."/>
            <person name="Grimwood J."/>
            <person name="Schmutz J."/>
            <person name="Mcdaniel S.F."/>
        </authorList>
    </citation>
    <scope>NUCLEOTIDE SEQUENCE</scope>
    <source>
        <strain evidence="6">R40</strain>
    </source>
</reference>
<dbReference type="AlphaFoldDB" id="A0A8T0IM10"/>
<dbReference type="FunFam" id="3.90.226.10:FF:000009">
    <property type="entry name" value="Carnitinyl-CoA dehydratase"/>
    <property type="match status" value="1"/>
</dbReference>
<dbReference type="InterPro" id="IPR001753">
    <property type="entry name" value="Enoyl-CoA_hydra/iso"/>
</dbReference>
<evidence type="ECO:0000259" key="5">
    <source>
        <dbReference type="PROSITE" id="PS50090"/>
    </source>
</evidence>